<name>A0ABR7YG23_9SPHI</name>
<sequence>MNTLINYAIDKIKRKVDEGCVDGNVGTSERILSVVAGGLILSISVRQLLKNPITAISGVGLGGALVYRGITGKCTIKAAVDQLANEKDEVTVIEHRYFVK</sequence>
<reference evidence="2 3" key="1">
    <citation type="submission" date="2020-08" db="EMBL/GenBank/DDBJ databases">
        <title>Sphingobacterium sp. DN04309 isolated from aquaculture water.</title>
        <authorList>
            <person name="Zhang M."/>
        </authorList>
    </citation>
    <scope>NUCLEOTIDE SEQUENCE [LARGE SCALE GENOMIC DNA]</scope>
    <source>
        <strain evidence="2 3">DN04309</strain>
    </source>
</reference>
<dbReference type="EMBL" id="JACOIJ010000023">
    <property type="protein sequence ID" value="MBD1430262.1"/>
    <property type="molecule type" value="Genomic_DNA"/>
</dbReference>
<evidence type="ECO:0000259" key="1">
    <source>
        <dbReference type="Pfam" id="PF11127"/>
    </source>
</evidence>
<dbReference type="Proteomes" id="UP000651271">
    <property type="component" value="Unassembled WGS sequence"/>
</dbReference>
<gene>
    <name evidence="2" type="ORF">H8B04_11905</name>
</gene>
<dbReference type="Pfam" id="PF11127">
    <property type="entry name" value="YgaP-like_TM"/>
    <property type="match status" value="1"/>
</dbReference>
<proteinExistence type="predicted"/>
<keyword evidence="3" id="KW-1185">Reference proteome</keyword>
<accession>A0ABR7YG23</accession>
<feature type="domain" description="Inner membrane protein YgaP-like transmembrane" evidence="1">
    <location>
        <begin position="24"/>
        <end position="78"/>
    </location>
</feature>
<dbReference type="InterPro" id="IPR021309">
    <property type="entry name" value="YgaP-like_TM"/>
</dbReference>
<comment type="caution">
    <text evidence="2">The sequence shown here is derived from an EMBL/GenBank/DDBJ whole genome shotgun (WGS) entry which is preliminary data.</text>
</comment>
<evidence type="ECO:0000313" key="3">
    <source>
        <dbReference type="Proteomes" id="UP000651271"/>
    </source>
</evidence>
<protein>
    <submittedName>
        <fullName evidence="2">DUF2892 domain-containing protein</fullName>
    </submittedName>
</protein>
<dbReference type="RefSeq" id="WP_165289692.1">
    <property type="nucleotide sequence ID" value="NZ_JACOIJ010000023.1"/>
</dbReference>
<organism evidence="2 3">
    <name type="scientific">Sphingobacterium litopenaei</name>
    <dbReference type="NCBI Taxonomy" id="2763500"/>
    <lineage>
        <taxon>Bacteria</taxon>
        <taxon>Pseudomonadati</taxon>
        <taxon>Bacteroidota</taxon>
        <taxon>Sphingobacteriia</taxon>
        <taxon>Sphingobacteriales</taxon>
        <taxon>Sphingobacteriaceae</taxon>
        <taxon>Sphingobacterium</taxon>
    </lineage>
</organism>
<evidence type="ECO:0000313" key="2">
    <source>
        <dbReference type="EMBL" id="MBD1430262.1"/>
    </source>
</evidence>